<dbReference type="Gene3D" id="1.25.40.20">
    <property type="entry name" value="Ankyrin repeat-containing domain"/>
    <property type="match status" value="5"/>
</dbReference>
<accession>E1F1Q0</accession>
<feature type="compositionally biased region" description="Polar residues" evidence="3">
    <location>
        <begin position="287"/>
        <end position="308"/>
    </location>
</feature>
<dbReference type="SUPFAM" id="SSF48403">
    <property type="entry name" value="Ankyrin repeat"/>
    <property type="match status" value="4"/>
</dbReference>
<organism evidence="4 5">
    <name type="scientific">Giardia intestinalis (strain P15)</name>
    <name type="common">Giardia lamblia</name>
    <dbReference type="NCBI Taxonomy" id="658858"/>
    <lineage>
        <taxon>Eukaryota</taxon>
        <taxon>Metamonada</taxon>
        <taxon>Diplomonadida</taxon>
        <taxon>Hexamitidae</taxon>
        <taxon>Giardiinae</taxon>
        <taxon>Giardia</taxon>
    </lineage>
</organism>
<feature type="region of interest" description="Disordered" evidence="3">
    <location>
        <begin position="338"/>
        <end position="457"/>
    </location>
</feature>
<dbReference type="OMA" id="ERINKAW"/>
<feature type="compositionally biased region" description="Polar residues" evidence="3">
    <location>
        <begin position="368"/>
        <end position="384"/>
    </location>
</feature>
<proteinExistence type="predicted"/>
<feature type="coiled-coil region" evidence="2">
    <location>
        <begin position="549"/>
        <end position="597"/>
    </location>
</feature>
<dbReference type="STRING" id="658858.E1F1Q0"/>
<evidence type="ECO:0000256" key="1">
    <source>
        <dbReference type="PROSITE-ProRule" id="PRU00023"/>
    </source>
</evidence>
<dbReference type="Proteomes" id="UP000008974">
    <property type="component" value="Unassembled WGS sequence"/>
</dbReference>
<sequence length="1515" mass="166079">MADAEQWFEAVRSKNAQLVSELLPAFARTQNKHGETALMMAAASNCLSLCRTLAPHEHSMTNNRGYTALAIAALRNHSSVCLLLVKYEKSVPLHKGMTPLLLAIQSSSLDAVRVLTPYYPDTEASKMSDIAVLTDDSEMLSLLISSASITQEDVQRSLSASATYTEQVAKSSVEHNVFPPSHSLLLSTAPPVQSRHEELDNIECLQEHPFSLSAQIGATVASTRIEQAPTLPLSDSVMARMGMSALTDQSRLQISHLAKTSSSPINKKVTPSSSLNLVEQVQDSITGSNLTSSDYTKHTQSVSSQGARSTGVVLSRTRVLASSPSNNKSCSELNVLQDNVDRDKEPLQLSDSLKPQQDSSKKKKKRNTTSARSVKEPQQYSKEPNVSVHRLFPSPPRGHPGRSPSLSPSRRQSILFSQSIPISPSRSSPGRSSPLRQSSKNTFIISSKGTKGSSPRADIQIRPTSALDIRSLTIKNPFLTQHKLDPTFYITGTEEAPRSSSATIEASSNRKAADRYKYRYAVLAEKYSKMREEFDALRQMGEKVTANVVNNLNEVISTLQTENEEKTAEIDRLQIENQELLWKLDEAEQTLRSTMKTAIISVPTSNDVVFPPTWEATVAPMTSSQNDLPPPTRSMSAPGAHTDSKLEHRDLSETELDSIIRHLHTQSSLSRAAQIILALKETQQELQSELLVCKKKLEAAIDARDAEHHECLILKQRLMVLERDYLDLKASAHVTIQKDNDGNTRLIRAVAFKSCSDLKAIKQLIKEEAGAENNRGQTALMYAVALGLEDIGMLLIARESGHQDKIGCSALMIAVKKGLISLAEALIPYEAGLRDKGGETALMTLTRAGILESLYGAMDSDLSSDSAGHCFPSHMYVEQINKLIAMIRVLIGIEGGMTNNEGKTALMLAAEQGKNKILVELISKEAKLHDNHYKTALMIACEANNIEAVHLLVPHEKCILRCGISTTETSLLGSDFEALAQSISNEECKRSEPMFGTTALMQMAALGNYSLAQILVPHESGLMDQTGLMALDYAVLSGHKQIVELLKSAEGLVTIQDGLQPDTGNVHKNISHSTDTNQRTQLMQMVKQRRPGLIYCLLSQAGKRDSHGMTALMHAVLAHNHDAIKLLVELEARIRNSKGETALMLALLVEDTTAVELLAPHEQGIQDNEGTTALMICAYNNYKELMPLFIEREHGMVMLDGTSALMVAAEQGFEEICIMLRPYELNITKDDGTTAFLLAKRHGHIKIAESLSPKIVIDNEGNTDLMRQIIELGPFDPISDSGLTQQTDVESIERINKAWLLKALLYQTNQVNNHGKTALMLATANRNAIAVKLLRKLEAKMTLGTFICRTWKLTDATALMMAACYGYADIVRLLVKYEARCIESSFHRTALMAAAYFNHISCVEVLVKYEAGMQRREGSTALMLAVSSGYYDIAALLAKPEANITTNAKSTYGEGASALIMAAALNNYQMVELLAPYEALEFGEMAIRRTSDPSIVKLIRTHVPLGRGGIGAVQK</sequence>
<keyword evidence="2" id="KW-0175">Coiled coil</keyword>
<dbReference type="VEuPathDB" id="GiardiaDB:GLP15_4708"/>
<name>E1F1Q0_GIAIA</name>
<dbReference type="PANTHER" id="PTHR24120">
    <property type="entry name" value="GH07239P"/>
    <property type="match status" value="1"/>
</dbReference>
<dbReference type="PANTHER" id="PTHR24120:SF4">
    <property type="entry name" value="GH07239P"/>
    <property type="match status" value="1"/>
</dbReference>
<dbReference type="EMBL" id="ACVC01000125">
    <property type="protein sequence ID" value="EFO63597.1"/>
    <property type="molecule type" value="Genomic_DNA"/>
</dbReference>
<dbReference type="OrthoDB" id="20872at2759"/>
<feature type="compositionally biased region" description="Low complexity" evidence="3">
    <location>
        <begin position="347"/>
        <end position="358"/>
    </location>
</feature>
<feature type="region of interest" description="Disordered" evidence="3">
    <location>
        <begin position="287"/>
        <end position="312"/>
    </location>
</feature>
<comment type="caution">
    <text evidence="4">The sequence shown here is derived from an EMBL/GenBank/DDBJ whole genome shotgun (WGS) entry which is preliminary data.</text>
</comment>
<protein>
    <submittedName>
        <fullName evidence="4">Protein 21.1</fullName>
    </submittedName>
</protein>
<dbReference type="SMART" id="SM00248">
    <property type="entry name" value="ANK"/>
    <property type="match status" value="21"/>
</dbReference>
<dbReference type="Pfam" id="PF12796">
    <property type="entry name" value="Ank_2"/>
    <property type="match status" value="5"/>
</dbReference>
<evidence type="ECO:0000256" key="3">
    <source>
        <dbReference type="SAM" id="MobiDB-lite"/>
    </source>
</evidence>
<dbReference type="InterPro" id="IPR002110">
    <property type="entry name" value="Ankyrin_rpt"/>
</dbReference>
<dbReference type="InterPro" id="IPR036770">
    <property type="entry name" value="Ankyrin_rpt-contain_sf"/>
</dbReference>
<evidence type="ECO:0000313" key="4">
    <source>
        <dbReference type="EMBL" id="EFO63597.1"/>
    </source>
</evidence>
<evidence type="ECO:0000313" key="5">
    <source>
        <dbReference type="Proteomes" id="UP000008974"/>
    </source>
</evidence>
<evidence type="ECO:0000256" key="2">
    <source>
        <dbReference type="SAM" id="Coils"/>
    </source>
</evidence>
<feature type="compositionally biased region" description="Polar residues" evidence="3">
    <location>
        <begin position="440"/>
        <end position="453"/>
    </location>
</feature>
<dbReference type="PROSITE" id="PS50088">
    <property type="entry name" value="ANK_REPEAT"/>
    <property type="match status" value="1"/>
</dbReference>
<feature type="region of interest" description="Disordered" evidence="3">
    <location>
        <begin position="621"/>
        <end position="644"/>
    </location>
</feature>
<gene>
    <name evidence="4" type="ORF">GLP15_4708</name>
</gene>
<reference evidence="4 5" key="1">
    <citation type="journal article" date="2010" name="BMC Genomics">
        <title>Genome analysis and comparative genomics of a Giardia intestinalis assemblage E isolate.</title>
        <authorList>
            <person name="Jerlstrom-Hultqvist J."/>
            <person name="Franzen O."/>
            <person name="Ankarklev J."/>
            <person name="Xu F."/>
            <person name="Nohynkova E."/>
            <person name="Andersson J.O."/>
            <person name="Svard S.G."/>
            <person name="Andersson B."/>
        </authorList>
    </citation>
    <scope>NUCLEOTIDE SEQUENCE [LARGE SCALE GENOMIC DNA]</scope>
    <source>
        <strain evidence="4 5">P15</strain>
    </source>
</reference>
<feature type="repeat" description="ANK" evidence="1">
    <location>
        <begin position="1417"/>
        <end position="1449"/>
    </location>
</feature>
<keyword evidence="1" id="KW-0040">ANK repeat</keyword>
<feature type="compositionally biased region" description="Low complexity" evidence="3">
    <location>
        <begin position="401"/>
        <end position="439"/>
    </location>
</feature>